<dbReference type="KEGG" id="gtt:GUITHDRAFT_155957"/>
<reference evidence="2 4" key="1">
    <citation type="journal article" date="2012" name="Nature">
        <title>Algal genomes reveal evolutionary mosaicism and the fate of nucleomorphs.</title>
        <authorList>
            <consortium name="DOE Joint Genome Institute"/>
            <person name="Curtis B.A."/>
            <person name="Tanifuji G."/>
            <person name="Burki F."/>
            <person name="Gruber A."/>
            <person name="Irimia M."/>
            <person name="Maruyama S."/>
            <person name="Arias M.C."/>
            <person name="Ball S.G."/>
            <person name="Gile G.H."/>
            <person name="Hirakawa Y."/>
            <person name="Hopkins J.F."/>
            <person name="Kuo A."/>
            <person name="Rensing S.A."/>
            <person name="Schmutz J."/>
            <person name="Symeonidi A."/>
            <person name="Elias M."/>
            <person name="Eveleigh R.J."/>
            <person name="Herman E.K."/>
            <person name="Klute M.J."/>
            <person name="Nakayama T."/>
            <person name="Obornik M."/>
            <person name="Reyes-Prieto A."/>
            <person name="Armbrust E.V."/>
            <person name="Aves S.J."/>
            <person name="Beiko R.G."/>
            <person name="Coutinho P."/>
            <person name="Dacks J.B."/>
            <person name="Durnford D.G."/>
            <person name="Fast N.M."/>
            <person name="Green B.R."/>
            <person name="Grisdale C.J."/>
            <person name="Hempel F."/>
            <person name="Henrissat B."/>
            <person name="Hoppner M.P."/>
            <person name="Ishida K."/>
            <person name="Kim E."/>
            <person name="Koreny L."/>
            <person name="Kroth P.G."/>
            <person name="Liu Y."/>
            <person name="Malik S.B."/>
            <person name="Maier U.G."/>
            <person name="McRose D."/>
            <person name="Mock T."/>
            <person name="Neilson J.A."/>
            <person name="Onodera N.T."/>
            <person name="Poole A.M."/>
            <person name="Pritham E.J."/>
            <person name="Richards T.A."/>
            <person name="Rocap G."/>
            <person name="Roy S.W."/>
            <person name="Sarai C."/>
            <person name="Schaack S."/>
            <person name="Shirato S."/>
            <person name="Slamovits C.H."/>
            <person name="Spencer D.F."/>
            <person name="Suzuki S."/>
            <person name="Worden A.Z."/>
            <person name="Zauner S."/>
            <person name="Barry K."/>
            <person name="Bell C."/>
            <person name="Bharti A.K."/>
            <person name="Crow J.A."/>
            <person name="Grimwood J."/>
            <person name="Kramer R."/>
            <person name="Lindquist E."/>
            <person name="Lucas S."/>
            <person name="Salamov A."/>
            <person name="McFadden G.I."/>
            <person name="Lane C.E."/>
            <person name="Keeling P.J."/>
            <person name="Gray M.W."/>
            <person name="Grigoriev I.V."/>
            <person name="Archibald J.M."/>
        </authorList>
    </citation>
    <scope>NUCLEOTIDE SEQUENCE</scope>
    <source>
        <strain evidence="2 4">CCMP2712</strain>
    </source>
</reference>
<evidence type="ECO:0000313" key="3">
    <source>
        <dbReference type="EnsemblProtists" id="EKX33714"/>
    </source>
</evidence>
<evidence type="ECO:0000313" key="2">
    <source>
        <dbReference type="EMBL" id="EKX33714.1"/>
    </source>
</evidence>
<feature type="region of interest" description="Disordered" evidence="1">
    <location>
        <begin position="49"/>
        <end position="83"/>
    </location>
</feature>
<gene>
    <name evidence="2" type="ORF">GUITHDRAFT_155957</name>
</gene>
<evidence type="ECO:0000256" key="1">
    <source>
        <dbReference type="SAM" id="MobiDB-lite"/>
    </source>
</evidence>
<sequence length="135" mass="14990">MIPTTMDNVDSLAEGAFEMEFDDCGDGEMVRVCALMTHGQTEVEMSRAYRREAPAEDASEHRVDEGFSRAEYERSNRREGKKDKKDVELLDIEAFVSRALLRKDSSPKSVANLAMSQDAWSAWHALAGCTPGIAS</sequence>
<evidence type="ECO:0000313" key="4">
    <source>
        <dbReference type="Proteomes" id="UP000011087"/>
    </source>
</evidence>
<accession>L1ICR9</accession>
<proteinExistence type="predicted"/>
<protein>
    <submittedName>
        <fullName evidence="2 3">Uncharacterized protein</fullName>
    </submittedName>
</protein>
<dbReference type="PaxDb" id="55529-EKX33714"/>
<organism evidence="2">
    <name type="scientific">Guillardia theta (strain CCMP2712)</name>
    <name type="common">Cryptophyte</name>
    <dbReference type="NCBI Taxonomy" id="905079"/>
    <lineage>
        <taxon>Eukaryota</taxon>
        <taxon>Cryptophyceae</taxon>
        <taxon>Pyrenomonadales</taxon>
        <taxon>Geminigeraceae</taxon>
        <taxon>Guillardia</taxon>
    </lineage>
</organism>
<name>L1ICR9_GUITC</name>
<keyword evidence="4" id="KW-1185">Reference proteome</keyword>
<dbReference type="HOGENOM" id="CLU_1889745_0_0_1"/>
<dbReference type="EnsemblProtists" id="EKX33714">
    <property type="protein sequence ID" value="EKX33714"/>
    <property type="gene ID" value="GUITHDRAFT_155957"/>
</dbReference>
<dbReference type="AlphaFoldDB" id="L1ICR9"/>
<dbReference type="GeneID" id="17290440"/>
<dbReference type="EMBL" id="JH993132">
    <property type="protein sequence ID" value="EKX33714.1"/>
    <property type="molecule type" value="Genomic_DNA"/>
</dbReference>
<dbReference type="RefSeq" id="XP_005820694.1">
    <property type="nucleotide sequence ID" value="XM_005820637.1"/>
</dbReference>
<dbReference type="Proteomes" id="UP000011087">
    <property type="component" value="Unassembled WGS sequence"/>
</dbReference>
<reference evidence="4" key="2">
    <citation type="submission" date="2012-11" db="EMBL/GenBank/DDBJ databases">
        <authorList>
            <person name="Kuo A."/>
            <person name="Curtis B.A."/>
            <person name="Tanifuji G."/>
            <person name="Burki F."/>
            <person name="Gruber A."/>
            <person name="Irimia M."/>
            <person name="Maruyama S."/>
            <person name="Arias M.C."/>
            <person name="Ball S.G."/>
            <person name="Gile G.H."/>
            <person name="Hirakawa Y."/>
            <person name="Hopkins J.F."/>
            <person name="Rensing S.A."/>
            <person name="Schmutz J."/>
            <person name="Symeonidi A."/>
            <person name="Elias M."/>
            <person name="Eveleigh R.J."/>
            <person name="Herman E.K."/>
            <person name="Klute M.J."/>
            <person name="Nakayama T."/>
            <person name="Obornik M."/>
            <person name="Reyes-Prieto A."/>
            <person name="Armbrust E.V."/>
            <person name="Aves S.J."/>
            <person name="Beiko R.G."/>
            <person name="Coutinho P."/>
            <person name="Dacks J.B."/>
            <person name="Durnford D.G."/>
            <person name="Fast N.M."/>
            <person name="Green B.R."/>
            <person name="Grisdale C."/>
            <person name="Hempe F."/>
            <person name="Henrissat B."/>
            <person name="Hoppner M.P."/>
            <person name="Ishida K.-I."/>
            <person name="Kim E."/>
            <person name="Koreny L."/>
            <person name="Kroth P.G."/>
            <person name="Liu Y."/>
            <person name="Malik S.-B."/>
            <person name="Maier U.G."/>
            <person name="McRose D."/>
            <person name="Mock T."/>
            <person name="Neilson J.A."/>
            <person name="Onodera N.T."/>
            <person name="Poole A.M."/>
            <person name="Pritham E.J."/>
            <person name="Richards T.A."/>
            <person name="Rocap G."/>
            <person name="Roy S.W."/>
            <person name="Sarai C."/>
            <person name="Schaack S."/>
            <person name="Shirato S."/>
            <person name="Slamovits C.H."/>
            <person name="Spencer D.F."/>
            <person name="Suzuki S."/>
            <person name="Worden A.Z."/>
            <person name="Zauner S."/>
            <person name="Barry K."/>
            <person name="Bell C."/>
            <person name="Bharti A.K."/>
            <person name="Crow J.A."/>
            <person name="Grimwood J."/>
            <person name="Kramer R."/>
            <person name="Lindquist E."/>
            <person name="Lucas S."/>
            <person name="Salamov A."/>
            <person name="McFadden G.I."/>
            <person name="Lane C.E."/>
            <person name="Keeling P.J."/>
            <person name="Gray M.W."/>
            <person name="Grigoriev I.V."/>
            <person name="Archibald J.M."/>
        </authorList>
    </citation>
    <scope>NUCLEOTIDE SEQUENCE</scope>
    <source>
        <strain evidence="4">CCMP2712</strain>
    </source>
</reference>
<reference evidence="3" key="3">
    <citation type="submission" date="2015-06" db="UniProtKB">
        <authorList>
            <consortium name="EnsemblProtists"/>
        </authorList>
    </citation>
    <scope>IDENTIFICATION</scope>
</reference>